<dbReference type="Proteomes" id="UP000054804">
    <property type="component" value="Unassembled WGS sequence"/>
</dbReference>
<name>A0A0W7X3X4_9ACTN</name>
<proteinExistence type="predicted"/>
<gene>
    <name evidence="2" type="ORF">AT728_16385</name>
</gene>
<protein>
    <submittedName>
        <fullName evidence="2">Uncharacterized protein</fullName>
    </submittedName>
</protein>
<dbReference type="OrthoDB" id="4302297at2"/>
<comment type="caution">
    <text evidence="2">The sequence shown here is derived from an EMBL/GenBank/DDBJ whole genome shotgun (WGS) entry which is preliminary data.</text>
</comment>
<evidence type="ECO:0000313" key="2">
    <source>
        <dbReference type="EMBL" id="KUF17378.1"/>
    </source>
</evidence>
<dbReference type="EMBL" id="LOCL01000034">
    <property type="protein sequence ID" value="KUF17378.1"/>
    <property type="molecule type" value="Genomic_DNA"/>
</dbReference>
<dbReference type="AlphaFoldDB" id="A0A0W7X3X4"/>
<sequence length="290" mass="32050">MATIVRLHIRDSSPAEEVDLDTLTPRARALAEAISMSFGQQPLGVLCDTDRTKGENPQFAYRYGTGPQAEAIAAQPDRRFLTHLTPIRQDSPRSPEQWLEANARDIPLDYWPIAGAHSRMRPLEERVPSADAAREDRCLTRDQALPYLADKSERTIILSPDAWILLQKAGNIPGPRHYAVGGLMPLWHVDDLDAYIARDYERWTVSQVAEYLGYSGPSATGSARRQLSRWELAPVDRQPGRAGENRYAADQVQAAHRARPGKGRHGAERAGGGRFTASDSTAAETSEESA</sequence>
<dbReference type="RefSeq" id="WP_058848641.1">
    <property type="nucleotide sequence ID" value="NZ_LOCL01000034.1"/>
</dbReference>
<evidence type="ECO:0000313" key="3">
    <source>
        <dbReference type="Proteomes" id="UP000054804"/>
    </source>
</evidence>
<accession>A0A0W7X3X4</accession>
<evidence type="ECO:0000256" key="1">
    <source>
        <dbReference type="SAM" id="MobiDB-lite"/>
    </source>
</evidence>
<dbReference type="STRING" id="1765722.AT728_16385"/>
<organism evidence="2 3">
    <name type="scientific">Streptomyces silvensis</name>
    <dbReference type="NCBI Taxonomy" id="1765722"/>
    <lineage>
        <taxon>Bacteria</taxon>
        <taxon>Bacillati</taxon>
        <taxon>Actinomycetota</taxon>
        <taxon>Actinomycetes</taxon>
        <taxon>Kitasatosporales</taxon>
        <taxon>Streptomycetaceae</taxon>
        <taxon>Streptomyces</taxon>
    </lineage>
</organism>
<reference evidence="2 3" key="1">
    <citation type="submission" date="2015-12" db="EMBL/GenBank/DDBJ databases">
        <title>Draft genome sequence of Streptomyces silvensis ATCC 53525, a producer of novel hormone antagonists.</title>
        <authorList>
            <person name="Johnston C.W."/>
            <person name="Li Y."/>
            <person name="Magarvey N.A."/>
        </authorList>
    </citation>
    <scope>NUCLEOTIDE SEQUENCE [LARGE SCALE GENOMIC DNA]</scope>
    <source>
        <strain evidence="2 3">ATCC 53525</strain>
    </source>
</reference>
<keyword evidence="3" id="KW-1185">Reference proteome</keyword>
<feature type="region of interest" description="Disordered" evidence="1">
    <location>
        <begin position="237"/>
        <end position="290"/>
    </location>
</feature>